<dbReference type="Proteomes" id="UP000075357">
    <property type="component" value="Unassembled WGS sequence"/>
</dbReference>
<gene>
    <name evidence="2" type="ORF">Mlaev_00403</name>
</gene>
<protein>
    <recommendedName>
        <fullName evidence="1">Thioredoxin-like fold domain-containing protein</fullName>
    </recommendedName>
</protein>
<name>A0A150HH05_9MICO</name>
<sequence length="107" mass="11609">MRTPATSPSARITVLSAPACHFCEDADAAIEAIGQDFAIEVEHLAIESPEGARLVAEHRPAMTPLVLVDGEFFSAGRLPRRKMIRMLSRRASDAETLALMNGVHRGQ</sequence>
<dbReference type="InterPro" id="IPR012336">
    <property type="entry name" value="Thioredoxin-like_fold"/>
</dbReference>
<proteinExistence type="predicted"/>
<dbReference type="Gene3D" id="3.40.30.10">
    <property type="entry name" value="Glutaredoxin"/>
    <property type="match status" value="1"/>
</dbReference>
<dbReference type="SUPFAM" id="SSF52833">
    <property type="entry name" value="Thioredoxin-like"/>
    <property type="match status" value="1"/>
</dbReference>
<dbReference type="InterPro" id="IPR036249">
    <property type="entry name" value="Thioredoxin-like_sf"/>
</dbReference>
<dbReference type="PATRIC" id="fig|36807.3.peg.420"/>
<dbReference type="EMBL" id="LRAD01000017">
    <property type="protein sequence ID" value="KXZ61406.1"/>
    <property type="molecule type" value="Genomic_DNA"/>
</dbReference>
<feature type="domain" description="Thioredoxin-like fold" evidence="1">
    <location>
        <begin position="11"/>
        <end position="86"/>
    </location>
</feature>
<keyword evidence="3" id="KW-1185">Reference proteome</keyword>
<evidence type="ECO:0000313" key="3">
    <source>
        <dbReference type="Proteomes" id="UP000075357"/>
    </source>
</evidence>
<dbReference type="AlphaFoldDB" id="A0A150HH05"/>
<accession>A0A150HH05</accession>
<evidence type="ECO:0000313" key="2">
    <source>
        <dbReference type="EMBL" id="KXZ61406.1"/>
    </source>
</evidence>
<comment type="caution">
    <text evidence="2">The sequence shown here is derived from an EMBL/GenBank/DDBJ whole genome shotgun (WGS) entry which is preliminary data.</text>
</comment>
<dbReference type="STRING" id="36807.Mlaev_00403"/>
<evidence type="ECO:0000259" key="1">
    <source>
        <dbReference type="Pfam" id="PF13192"/>
    </source>
</evidence>
<dbReference type="Pfam" id="PF13192">
    <property type="entry name" value="Thioredoxin_3"/>
    <property type="match status" value="1"/>
</dbReference>
<organism evidence="2 3">
    <name type="scientific">Microbacterium laevaniformans</name>
    <dbReference type="NCBI Taxonomy" id="36807"/>
    <lineage>
        <taxon>Bacteria</taxon>
        <taxon>Bacillati</taxon>
        <taxon>Actinomycetota</taxon>
        <taxon>Actinomycetes</taxon>
        <taxon>Micrococcales</taxon>
        <taxon>Microbacteriaceae</taxon>
        <taxon>Microbacterium</taxon>
    </lineage>
</organism>
<reference evidence="2 3" key="1">
    <citation type="submission" date="2016-01" db="EMBL/GenBank/DDBJ databases">
        <title>Draft genome sequences of Microbacterium laevaniformans LCDC 91-0039 and the type strain of Microbacterium hominis LCDC 84-209.</title>
        <authorList>
            <person name="Bernier A.-M."/>
            <person name="Bernard K."/>
        </authorList>
    </citation>
    <scope>NUCLEOTIDE SEQUENCE [LARGE SCALE GENOMIC DNA]</scope>
    <source>
        <strain evidence="2 3">LCDC 91-0039</strain>
    </source>
</reference>